<dbReference type="InterPro" id="IPR017517">
    <property type="entry name" value="Maleyloyr_isom"/>
</dbReference>
<dbReference type="NCBIfam" id="TIGR03083">
    <property type="entry name" value="maleylpyruvate isomerase family mycothiol-dependent enzyme"/>
    <property type="match status" value="1"/>
</dbReference>
<comment type="caution">
    <text evidence="1">The sequence shown here is derived from an EMBL/GenBank/DDBJ whole genome shotgun (WGS) entry which is preliminary data.</text>
</comment>
<keyword evidence="2" id="KW-1185">Reference proteome</keyword>
<dbReference type="SUPFAM" id="SSF109854">
    <property type="entry name" value="DinB/YfiT-like putative metalloenzymes"/>
    <property type="match status" value="1"/>
</dbReference>
<dbReference type="InterPro" id="IPR034660">
    <property type="entry name" value="DinB/YfiT-like"/>
</dbReference>
<name>A0A3M8K886_9CORY</name>
<evidence type="ECO:0000313" key="1">
    <source>
        <dbReference type="EMBL" id="RNE49356.1"/>
    </source>
</evidence>
<dbReference type="InterPro" id="IPR017519">
    <property type="entry name" value="CHP03085"/>
</dbReference>
<dbReference type="NCBIfam" id="TIGR03085">
    <property type="entry name" value="TIGR03085 family metal-binding protein"/>
    <property type="match status" value="1"/>
</dbReference>
<dbReference type="OrthoDB" id="3268903at2"/>
<sequence length="212" mass="22922">MLGCMTFASTERSSLAKLMLELGPDAPTLCEGWTTQDMAVHLLIRENQPLAAGGMFVPALSDVLDKATAKAKARDYTEVVSEWAAGPAKFSPVRLIDPLMNTAEHFIHHEDVLRGSGEINPRELSHVVNGQLHKALSTMGRKMLSKSRVPVVLLPTDFPRIVAADQKGVSPDGEAVVRVSGDVGELLLWAYGRDAVKITVEGDPEDIKRSGV</sequence>
<accession>A0A3M8K886</accession>
<gene>
    <name evidence="1" type="ORF">C5L39_03040</name>
</gene>
<organism evidence="1 2">
    <name type="scientific">Corynebacterium alimapuense</name>
    <dbReference type="NCBI Taxonomy" id="1576874"/>
    <lineage>
        <taxon>Bacteria</taxon>
        <taxon>Bacillati</taxon>
        <taxon>Actinomycetota</taxon>
        <taxon>Actinomycetes</taxon>
        <taxon>Mycobacteriales</taxon>
        <taxon>Corynebacteriaceae</taxon>
        <taxon>Corynebacterium</taxon>
    </lineage>
</organism>
<dbReference type="Proteomes" id="UP000266975">
    <property type="component" value="Unassembled WGS sequence"/>
</dbReference>
<reference evidence="1 2" key="1">
    <citation type="submission" date="2018-02" db="EMBL/GenBank/DDBJ databases">
        <title>Corynebacterium alimpuense sp. nov., a marine obligate actinomycete isolated from sediments of Valparaiso bay, Chile.</title>
        <authorList>
            <person name="Claverias F."/>
            <person name="Gonzales-Siles L."/>
            <person name="Salva-Serra F."/>
            <person name="Inganaes E."/>
            <person name="Molin K."/>
            <person name="Cumsille A."/>
            <person name="Undabarrena A."/>
            <person name="Couve E."/>
            <person name="Moore E.R.B."/>
            <person name="Gomila M."/>
            <person name="Camara B."/>
        </authorList>
    </citation>
    <scope>NUCLEOTIDE SEQUENCE [LARGE SCALE GENOMIC DNA]</scope>
    <source>
        <strain evidence="1 2">CCUG 69366</strain>
    </source>
</reference>
<evidence type="ECO:0000313" key="2">
    <source>
        <dbReference type="Proteomes" id="UP000266975"/>
    </source>
</evidence>
<protein>
    <submittedName>
        <fullName evidence="1">TIGR03085 family protein</fullName>
    </submittedName>
</protein>
<dbReference type="EMBL" id="PTJO01000003">
    <property type="protein sequence ID" value="RNE49356.1"/>
    <property type="molecule type" value="Genomic_DNA"/>
</dbReference>
<proteinExistence type="predicted"/>
<dbReference type="AlphaFoldDB" id="A0A3M8K886"/>